<feature type="compositionally biased region" description="Polar residues" evidence="6">
    <location>
        <begin position="1"/>
        <end position="15"/>
    </location>
</feature>
<dbReference type="InterPro" id="IPR000477">
    <property type="entry name" value="RT_dom"/>
</dbReference>
<evidence type="ECO:0000313" key="9">
    <source>
        <dbReference type="EnsemblMetazoa" id="AALFPA23_006589.P8605"/>
    </source>
</evidence>
<evidence type="ECO:0000256" key="6">
    <source>
        <dbReference type="SAM" id="MobiDB-lite"/>
    </source>
</evidence>
<dbReference type="Pfam" id="PF03564">
    <property type="entry name" value="DUF1759"/>
    <property type="match status" value="1"/>
</dbReference>
<dbReference type="InterPro" id="IPR011011">
    <property type="entry name" value="Znf_FYVE_PHD"/>
</dbReference>
<dbReference type="Pfam" id="PF00078">
    <property type="entry name" value="RVT_1"/>
    <property type="match status" value="1"/>
</dbReference>
<dbReference type="InterPro" id="IPR008042">
    <property type="entry name" value="Retrotrans_Pao"/>
</dbReference>
<feature type="compositionally biased region" description="Acidic residues" evidence="6">
    <location>
        <begin position="289"/>
        <end position="315"/>
    </location>
</feature>
<dbReference type="RefSeq" id="XP_062703739.1">
    <property type="nucleotide sequence ID" value="XM_062847755.1"/>
</dbReference>
<feature type="compositionally biased region" description="Basic and acidic residues" evidence="6">
    <location>
        <begin position="151"/>
        <end position="169"/>
    </location>
</feature>
<dbReference type="Proteomes" id="UP000069940">
    <property type="component" value="Unassembled WGS sequence"/>
</dbReference>
<dbReference type="Gene3D" id="3.30.420.10">
    <property type="entry name" value="Ribonuclease H-like superfamily/Ribonuclease H"/>
    <property type="match status" value="1"/>
</dbReference>
<evidence type="ECO:0000313" key="10">
    <source>
        <dbReference type="Proteomes" id="UP000069940"/>
    </source>
</evidence>
<feature type="domain" description="Integrase catalytic" evidence="8">
    <location>
        <begin position="1745"/>
        <end position="1931"/>
    </location>
</feature>
<feature type="region of interest" description="Disordered" evidence="6">
    <location>
        <begin position="275"/>
        <end position="396"/>
    </location>
</feature>
<reference evidence="9" key="2">
    <citation type="submission" date="2025-05" db="UniProtKB">
        <authorList>
            <consortium name="EnsemblMetazoa"/>
        </authorList>
    </citation>
    <scope>IDENTIFICATION</scope>
    <source>
        <strain evidence="9">Foshan</strain>
    </source>
</reference>
<sequence>MSNPVEQNTPTTSRGTEGKKKPEKTRPSRKQKSNKDPPIDPLRDPKAKKNTSVGSRSRAGDNKSPVSSRIRASKKHCVMCAGVEDGELVRCKTCGCRYHVSCAGVSQDVADCDWSCLKCETAKVHQDKQKTSKKKTTNAEQPTKPIRRSSKRMDSGKPNKSVKDSTSKDRRQKPKASAPEISANVDAMLAAEIDKLANVSTKAKSIVSNSSCKSALSLKLQMQKVLAEETLMLEEMKRRREFMKKKFELMEEIAEVQSCPVPGARTTDPLTKVKGWLQKQRQAENESVAADDDEHDSDDDTEDNMDDDEDDDAGDTESSSEYAADEEGDNSSGETEPESVDSEDGSSSADESYHERGDEHHEERFSPRERSTPVQVRASRTSNRVKHSRSSATLSRDQIAARQVVPCDLPKFGGSPEEWPMFISTFESTTRMCGYKDEENMIRLRNCLKDEAFTSVRSFLMHPSMVSKAISVLKLRFGQPHMIISTLREKVLATPPIRTDSIEKLVDYALAVQNLCSTIDACGRKEYMRDATLMQELVCKLPSAIKLDWARHSKTLAKVTLSTFSDWIFSIAEDASIVANPRKSHSYEQEPRNKRQGKVFVNTHVESSPSVAGGQKVTGNRPNVVSSGKTSMEGPTICPTCKGSCRTAAKCKRFLDLSYEAKWAAVRELRICRRCLRQHGGNCNSKPCGVNGCTFKHNSLLHKSLVAPGEITGSPGSPNPAKANEERSINTHRVETGLELFRYIPVTLFGPTKQVECYAFLDDGSELTLLDEQIAKDLDLIGGAKPLCLKWTGGTHRFEEKSRCVDIGISGSAGRRFELSGVRTVEALELPYQSLNVEVLQEKYKHLRSIPVESYNRVQPRILIGVKHANVSLVRRCREGKEGEPIAVKTHLGWTIFGGWSKQESSNGGSHIYHICACNLQNDEQLHLAVKQYFSLDSLGIMMPVAASVSKDDERALMLLSSLTQVTGNRYQTGLLWRFDNIRLPDSRPMALQRLKCLERRLAKNADLKLAYDGKLAEYETKGYIRKVTQKEIEQNKGHSWYLPTFPVINPNKPGKIRIVWDAAATAHGVSLNSMLLTGPDLLSSLVAVLNQFRENRIGICGDIREMFLQIGIRREDQFYQLFLWNDNVNQEEPSTYVVPVMIFGARSSPTTAQFVKNQNAQRFRAEFPVAVEVIEKKHYVDDMLASTETEDEAIDLAKSVKNVHAQGGFDIRNWVSNSAKVLNELNESPTSEKSLNIATDIATEKVLGMWWNTSTDCFTFKICWTRFDAVLFDGSRAPTKRELLRILMSIFDPLGLISQFLMILKVTLQEVWRKGLKWDDQIEGKQLDDWQTWTKLLPKLEELQIPRCYRQITTTGAQIQMHTFVDAGDKGMAAVVYLRFEENGIIECALVGAKTRVAPLKYLSTPRSELQAAVIGARLSNSTMKSLSLSVSQRFFWCDSRNVLCWLRSDHRRYSQYVAARTSEILDTTEVNEWNWIKSEWNVADDGTKWTGQVQMKSDDRWFLGPAFLQKAERDWPVIPYNQETTTEELRTSVLVHRKVRDPVVVASDYSSWNRLLKVTAYVQRFVYNLQAKRQGLVSHQGPLSSEELRQAQLYHFRQAQQEVYHEEMLVLKEGSKNRENVRKQWQQYSRSQIYKMSPFVDEDGVLRMNSRAAKCSFLFPDEKFPIILPDNHPVTKILLVDFHERYHHRNYATVANEVRRRYCIPRLRQTLRKMRCGCQWCRNRDAKPAPPEMAELPSARMAAFTRPFSHVGVDFFGPIEVLVGRRVEKRWGVLLTCLTVRALHIEVANSLSTSSCMMALNNFIARRGTPVCFYSDRGTNFVGASKELRDALKAIDKHEMSKEFTTPATSWQFNPPSSAHMGGSWERLIQSVKRNLTEVLKCRRSTDEELRSALTQIESVLNSRPLTDVPVDNESEPALTPNHFLLGSSDGSKPLTLFDDSVQAVRRGWQVSQMMANLFWRRWLRNYLPEITKRTKWFKKVKPIAVGDIVVIVDPELPRNCWPKGRVIGTVEKGSQVRRATVQTSKGVYERPAVKLAVLDIWSENR</sequence>
<dbReference type="InterPro" id="IPR001584">
    <property type="entry name" value="Integrase_cat-core"/>
</dbReference>
<evidence type="ECO:0000256" key="2">
    <source>
        <dbReference type="ARBA" id="ARBA00022771"/>
    </source>
</evidence>
<dbReference type="Gene3D" id="3.30.70.270">
    <property type="match status" value="1"/>
</dbReference>
<feature type="domain" description="PHD-type" evidence="7">
    <location>
        <begin position="74"/>
        <end position="122"/>
    </location>
</feature>
<keyword evidence="10" id="KW-1185">Reference proteome</keyword>
<dbReference type="PROSITE" id="PS01359">
    <property type="entry name" value="ZF_PHD_1"/>
    <property type="match status" value="1"/>
</dbReference>
<dbReference type="InterPro" id="IPR043128">
    <property type="entry name" value="Rev_trsase/Diguanyl_cyclase"/>
</dbReference>
<feature type="region of interest" description="Disordered" evidence="6">
    <location>
        <begin position="608"/>
        <end position="629"/>
    </location>
</feature>
<evidence type="ECO:0000259" key="7">
    <source>
        <dbReference type="PROSITE" id="PS50016"/>
    </source>
</evidence>
<feature type="compositionally biased region" description="Basic and acidic residues" evidence="6">
    <location>
        <begin position="16"/>
        <end position="26"/>
    </location>
</feature>
<keyword evidence="5" id="KW-0175">Coiled coil</keyword>
<proteinExistence type="predicted"/>
<feature type="compositionally biased region" description="Basic and acidic residues" evidence="6">
    <location>
        <begin position="351"/>
        <end position="371"/>
    </location>
</feature>
<feature type="region of interest" description="Disordered" evidence="6">
    <location>
        <begin position="127"/>
        <end position="181"/>
    </location>
</feature>
<dbReference type="InterPro" id="IPR040676">
    <property type="entry name" value="DUF5641"/>
</dbReference>
<dbReference type="PANTHER" id="PTHR47331:SF1">
    <property type="entry name" value="GAG-LIKE PROTEIN"/>
    <property type="match status" value="1"/>
</dbReference>
<evidence type="ECO:0000256" key="3">
    <source>
        <dbReference type="ARBA" id="ARBA00022833"/>
    </source>
</evidence>
<protein>
    <submittedName>
        <fullName evidence="9">Uncharacterized protein</fullName>
    </submittedName>
</protein>
<dbReference type="InterPro" id="IPR013083">
    <property type="entry name" value="Znf_RING/FYVE/PHD"/>
</dbReference>
<evidence type="ECO:0000259" key="8">
    <source>
        <dbReference type="PROSITE" id="PS50994"/>
    </source>
</evidence>
<feature type="coiled-coil region" evidence="5">
    <location>
        <begin position="226"/>
        <end position="253"/>
    </location>
</feature>
<dbReference type="PROSITE" id="PS50994">
    <property type="entry name" value="INTEGRASE"/>
    <property type="match status" value="1"/>
</dbReference>
<feature type="region of interest" description="Disordered" evidence="6">
    <location>
        <begin position="1"/>
        <end position="74"/>
    </location>
</feature>
<keyword evidence="1" id="KW-0479">Metal-binding</keyword>
<dbReference type="GeneID" id="134286179"/>
<keyword evidence="3" id="KW-0862">Zinc</keyword>
<dbReference type="SUPFAM" id="SSF53098">
    <property type="entry name" value="Ribonuclease H-like"/>
    <property type="match status" value="1"/>
</dbReference>
<dbReference type="InterPro" id="IPR043502">
    <property type="entry name" value="DNA/RNA_pol_sf"/>
</dbReference>
<dbReference type="SUPFAM" id="SSF56672">
    <property type="entry name" value="DNA/RNA polymerases"/>
    <property type="match status" value="1"/>
</dbReference>
<dbReference type="InterPro" id="IPR036397">
    <property type="entry name" value="RNaseH_sf"/>
</dbReference>
<feature type="compositionally biased region" description="Basic and acidic residues" evidence="6">
    <location>
        <begin position="33"/>
        <end position="47"/>
    </location>
</feature>
<evidence type="ECO:0000256" key="1">
    <source>
        <dbReference type="ARBA" id="ARBA00022723"/>
    </source>
</evidence>
<dbReference type="EnsemblMetazoa" id="AALFPA23_006589.R8605">
    <property type="protein sequence ID" value="AALFPA23_006589.P8605"/>
    <property type="gene ID" value="AALFPA23_006589"/>
</dbReference>
<keyword evidence="2 4" id="KW-0863">Zinc-finger</keyword>
<dbReference type="Gene3D" id="3.10.10.10">
    <property type="entry name" value="HIV Type 1 Reverse Transcriptase, subunit A, domain 1"/>
    <property type="match status" value="1"/>
</dbReference>
<reference evidence="10" key="1">
    <citation type="journal article" date="2015" name="Proc. Natl. Acad. Sci. U.S.A.">
        <title>Genome sequence of the Asian Tiger mosquito, Aedes albopictus, reveals insights into its biology, genetics, and evolution.</title>
        <authorList>
            <person name="Chen X.G."/>
            <person name="Jiang X."/>
            <person name="Gu J."/>
            <person name="Xu M."/>
            <person name="Wu Y."/>
            <person name="Deng Y."/>
            <person name="Zhang C."/>
            <person name="Bonizzoni M."/>
            <person name="Dermauw W."/>
            <person name="Vontas J."/>
            <person name="Armbruster P."/>
            <person name="Huang X."/>
            <person name="Yang Y."/>
            <person name="Zhang H."/>
            <person name="He W."/>
            <person name="Peng H."/>
            <person name="Liu Y."/>
            <person name="Wu K."/>
            <person name="Chen J."/>
            <person name="Lirakis M."/>
            <person name="Topalis P."/>
            <person name="Van Leeuwen T."/>
            <person name="Hall A.B."/>
            <person name="Jiang X."/>
            <person name="Thorpe C."/>
            <person name="Mueller R.L."/>
            <person name="Sun C."/>
            <person name="Waterhouse R.M."/>
            <person name="Yan G."/>
            <person name="Tu Z.J."/>
            <person name="Fang X."/>
            <person name="James A.A."/>
        </authorList>
    </citation>
    <scope>NUCLEOTIDE SEQUENCE [LARGE SCALE GENOMIC DNA]</scope>
    <source>
        <strain evidence="10">Foshan</strain>
    </source>
</reference>
<dbReference type="InterPro" id="IPR012337">
    <property type="entry name" value="RNaseH-like_sf"/>
</dbReference>
<evidence type="ECO:0000256" key="5">
    <source>
        <dbReference type="SAM" id="Coils"/>
    </source>
</evidence>
<dbReference type="InterPro" id="IPR005312">
    <property type="entry name" value="DUF1759"/>
</dbReference>
<dbReference type="PANTHER" id="PTHR47331">
    <property type="entry name" value="PHD-TYPE DOMAIN-CONTAINING PROTEIN"/>
    <property type="match status" value="1"/>
</dbReference>
<evidence type="ECO:0000256" key="4">
    <source>
        <dbReference type="PROSITE-ProRule" id="PRU00146"/>
    </source>
</evidence>
<dbReference type="SUPFAM" id="SSF57903">
    <property type="entry name" value="FYVE/PHD zinc finger"/>
    <property type="match status" value="1"/>
</dbReference>
<feature type="compositionally biased region" description="Polar residues" evidence="6">
    <location>
        <begin position="372"/>
        <end position="382"/>
    </location>
</feature>
<feature type="compositionally biased region" description="Acidic residues" evidence="6">
    <location>
        <begin position="323"/>
        <end position="344"/>
    </location>
</feature>
<feature type="compositionally biased region" description="Polar residues" evidence="6">
    <location>
        <begin position="617"/>
        <end position="629"/>
    </location>
</feature>
<dbReference type="CDD" id="cd01644">
    <property type="entry name" value="RT_pepA17"/>
    <property type="match status" value="1"/>
</dbReference>
<dbReference type="Pfam" id="PF05380">
    <property type="entry name" value="Peptidase_A17"/>
    <property type="match status" value="1"/>
</dbReference>
<dbReference type="InterPro" id="IPR019786">
    <property type="entry name" value="Zinc_finger_PHD-type_CS"/>
</dbReference>
<dbReference type="Gene3D" id="3.30.40.10">
    <property type="entry name" value="Zinc/RING finger domain, C3HC4 (zinc finger)"/>
    <property type="match status" value="1"/>
</dbReference>
<dbReference type="PROSITE" id="PS50016">
    <property type="entry name" value="ZF_PHD_2"/>
    <property type="match status" value="1"/>
</dbReference>
<dbReference type="InterPro" id="IPR019787">
    <property type="entry name" value="Znf_PHD-finger"/>
</dbReference>
<dbReference type="Pfam" id="PF18701">
    <property type="entry name" value="DUF5641"/>
    <property type="match status" value="1"/>
</dbReference>
<accession>A0ABM1Y7U0</accession>
<name>A0ABM1Y7U0_AEDAL</name>
<organism evidence="9 10">
    <name type="scientific">Aedes albopictus</name>
    <name type="common">Asian tiger mosquito</name>
    <name type="synonym">Stegomyia albopicta</name>
    <dbReference type="NCBI Taxonomy" id="7160"/>
    <lineage>
        <taxon>Eukaryota</taxon>
        <taxon>Metazoa</taxon>
        <taxon>Ecdysozoa</taxon>
        <taxon>Arthropoda</taxon>
        <taxon>Hexapoda</taxon>
        <taxon>Insecta</taxon>
        <taxon>Pterygota</taxon>
        <taxon>Neoptera</taxon>
        <taxon>Endopterygota</taxon>
        <taxon>Diptera</taxon>
        <taxon>Nematocera</taxon>
        <taxon>Culicoidea</taxon>
        <taxon>Culicidae</taxon>
        <taxon>Culicinae</taxon>
        <taxon>Aedini</taxon>
        <taxon>Aedes</taxon>
        <taxon>Stegomyia</taxon>
    </lineage>
</organism>